<evidence type="ECO:0000313" key="3">
    <source>
        <dbReference type="Proteomes" id="UP000218332"/>
    </source>
</evidence>
<feature type="signal peptide" evidence="1">
    <location>
        <begin position="1"/>
        <end position="38"/>
    </location>
</feature>
<evidence type="ECO:0000256" key="1">
    <source>
        <dbReference type="SAM" id="SignalP"/>
    </source>
</evidence>
<gene>
    <name evidence="2" type="ORF">CF392_12600</name>
</gene>
<dbReference type="EMBL" id="NMPM01000077">
    <property type="protein sequence ID" value="PAV25130.1"/>
    <property type="molecule type" value="Genomic_DNA"/>
</dbReference>
<comment type="caution">
    <text evidence="2">The sequence shown here is derived from an EMBL/GenBank/DDBJ whole genome shotgun (WGS) entry which is preliminary data.</text>
</comment>
<dbReference type="AlphaFoldDB" id="A0A2A2I212"/>
<sequence>MTMFSVKPTSTGRPFRGRFVLRLSGLVGLVLLSTATQAQPAIDTQIRDDAVLTTLPNQLRLDVPVGPEALARHVQTLLQRARTTGDPRYLGYAEQALKSRPETDWTPRLHVLKATLDQSLHRFDAATKRLDRVVETSSTSDPIAAQAWLTLATVETTQGHYTAARAACDGLSSHRGGLMSRTCHARIEALTGNAESAYQSLGELLKQGDMVGTGTGRQWARAIRAEIATQIGHPRTDEHWRMLLNESPDDLTSRTAYADWLLRQGRPSEVLVLTDGYESVESLAVLRAVAFERLPGRSDPALVERLRQGLKEAQWRGSGQHHRTLARFLLEVEQQPQEALTHARKNWDNQREPIDTAILIDAAETVGATETIDDVQQWLRQHQQTDVRFSEARS</sequence>
<organism evidence="2 3">
    <name type="scientific">Tamilnaduibacter salinus</name>
    <dbReference type="NCBI Taxonomy" id="1484056"/>
    <lineage>
        <taxon>Bacteria</taxon>
        <taxon>Pseudomonadati</taxon>
        <taxon>Pseudomonadota</taxon>
        <taxon>Gammaproteobacteria</taxon>
        <taxon>Pseudomonadales</taxon>
        <taxon>Marinobacteraceae</taxon>
        <taxon>Tamilnaduibacter</taxon>
    </lineage>
</organism>
<feature type="chain" id="PRO_5012109887" description="Tetratricopeptide repeat protein" evidence="1">
    <location>
        <begin position="39"/>
        <end position="394"/>
    </location>
</feature>
<dbReference type="Proteomes" id="UP000218332">
    <property type="component" value="Unassembled WGS sequence"/>
</dbReference>
<dbReference type="InterPro" id="IPR011990">
    <property type="entry name" value="TPR-like_helical_dom_sf"/>
</dbReference>
<reference evidence="2 3" key="1">
    <citation type="submission" date="2017-07" db="EMBL/GenBank/DDBJ databases">
        <title>Tamlnaduibacter salinus (Mi-7) genome sequencing.</title>
        <authorList>
            <person name="Verma A."/>
            <person name="Krishnamurthi S."/>
        </authorList>
    </citation>
    <scope>NUCLEOTIDE SEQUENCE [LARGE SCALE GENOMIC DNA]</scope>
    <source>
        <strain evidence="2 3">Mi-7</strain>
    </source>
</reference>
<protein>
    <recommendedName>
        <fullName evidence="4">Tetratricopeptide repeat protein</fullName>
    </recommendedName>
</protein>
<evidence type="ECO:0000313" key="2">
    <source>
        <dbReference type="EMBL" id="PAV25130.1"/>
    </source>
</evidence>
<keyword evidence="3" id="KW-1185">Reference proteome</keyword>
<dbReference type="RefSeq" id="WP_095611807.1">
    <property type="nucleotide sequence ID" value="NZ_NMPM01000077.1"/>
</dbReference>
<proteinExistence type="predicted"/>
<name>A0A2A2I212_9GAMM</name>
<dbReference type="Gene3D" id="1.25.40.10">
    <property type="entry name" value="Tetratricopeptide repeat domain"/>
    <property type="match status" value="1"/>
</dbReference>
<accession>A0A2A2I212</accession>
<evidence type="ECO:0008006" key="4">
    <source>
        <dbReference type="Google" id="ProtNLM"/>
    </source>
</evidence>
<dbReference type="SUPFAM" id="SSF48452">
    <property type="entry name" value="TPR-like"/>
    <property type="match status" value="1"/>
</dbReference>
<keyword evidence="1" id="KW-0732">Signal</keyword>